<dbReference type="RefSeq" id="WP_011640006.1">
    <property type="nucleotide sequence ID" value="NZ_DCDX01000072.1"/>
</dbReference>
<sequence>MEKLSFELALKKLEESVEQLESGELELEESIKVFEQGIELSLFCRKELSQAEGKIQRLVKNLGGEFELLDFEV</sequence>
<dbReference type="EC" id="3.1.11.6" evidence="6"/>
<comment type="subcellular location">
    <subcellularLocation>
        <location evidence="6">Cytoplasm</location>
    </subcellularLocation>
</comment>
<dbReference type="STRING" id="378794.GCA_001570625_02360"/>
<dbReference type="GO" id="GO:0005829">
    <property type="term" value="C:cytosol"/>
    <property type="evidence" value="ECO:0007669"/>
    <property type="project" value="TreeGrafter"/>
</dbReference>
<dbReference type="Proteomes" id="UP000263273">
    <property type="component" value="Unassembled WGS sequence"/>
</dbReference>
<feature type="coiled-coil region" evidence="7">
    <location>
        <begin position="3"/>
        <end position="30"/>
    </location>
</feature>
<evidence type="ECO:0000256" key="4">
    <source>
        <dbReference type="ARBA" id="ARBA00022801"/>
    </source>
</evidence>
<evidence type="ECO:0000256" key="1">
    <source>
        <dbReference type="ARBA" id="ARBA00009998"/>
    </source>
</evidence>
<keyword evidence="4 6" id="KW-0378">Hydrolase</keyword>
<keyword evidence="3 6" id="KW-0540">Nuclease</keyword>
<dbReference type="GO" id="GO:0009318">
    <property type="term" value="C:exodeoxyribonuclease VII complex"/>
    <property type="evidence" value="ECO:0007669"/>
    <property type="project" value="UniProtKB-UniRule"/>
</dbReference>
<proteinExistence type="inferred from homology"/>
<dbReference type="InterPro" id="IPR037004">
    <property type="entry name" value="Exonuc_VII_ssu_sf"/>
</dbReference>
<dbReference type="Pfam" id="PF02609">
    <property type="entry name" value="Exonuc_VII_S"/>
    <property type="match status" value="1"/>
</dbReference>
<dbReference type="InterPro" id="IPR003761">
    <property type="entry name" value="Exonuc_VII_S"/>
</dbReference>
<organism evidence="8 9">
    <name type="scientific">Syntrophomonas wolfei</name>
    <dbReference type="NCBI Taxonomy" id="863"/>
    <lineage>
        <taxon>Bacteria</taxon>
        <taxon>Bacillati</taxon>
        <taxon>Bacillota</taxon>
        <taxon>Clostridia</taxon>
        <taxon>Eubacteriales</taxon>
        <taxon>Syntrophomonadaceae</taxon>
        <taxon>Syntrophomonas</taxon>
    </lineage>
</organism>
<dbReference type="PIRSF" id="PIRSF006488">
    <property type="entry name" value="Exonuc_VII_S"/>
    <property type="match status" value="1"/>
</dbReference>
<evidence type="ECO:0000256" key="5">
    <source>
        <dbReference type="ARBA" id="ARBA00022839"/>
    </source>
</evidence>
<dbReference type="Gene3D" id="1.10.287.1040">
    <property type="entry name" value="Exonuclease VII, small subunit"/>
    <property type="match status" value="1"/>
</dbReference>
<comment type="function">
    <text evidence="6">Bidirectionally degrades single-stranded DNA into large acid-insoluble oligonucleotides, which are then degraded further into small acid-soluble oligonucleotides.</text>
</comment>
<dbReference type="NCBIfam" id="TIGR01280">
    <property type="entry name" value="xseB"/>
    <property type="match status" value="1"/>
</dbReference>
<keyword evidence="7" id="KW-0175">Coiled coil</keyword>
<evidence type="ECO:0000256" key="3">
    <source>
        <dbReference type="ARBA" id="ARBA00022722"/>
    </source>
</evidence>
<accession>A0A354YUS1</accession>
<keyword evidence="5 6" id="KW-0269">Exonuclease</keyword>
<name>A0A354YUS1_9FIRM</name>
<dbReference type="AlphaFoldDB" id="A0A354YUS1"/>
<protein>
    <recommendedName>
        <fullName evidence="6">Exodeoxyribonuclease 7 small subunit</fullName>
        <ecNumber evidence="6">3.1.11.6</ecNumber>
    </recommendedName>
    <alternativeName>
        <fullName evidence="6">Exodeoxyribonuclease VII small subunit</fullName>
        <shortName evidence="6">Exonuclease VII small subunit</shortName>
    </alternativeName>
</protein>
<evidence type="ECO:0000256" key="7">
    <source>
        <dbReference type="SAM" id="Coils"/>
    </source>
</evidence>
<dbReference type="GO" id="GO:0008855">
    <property type="term" value="F:exodeoxyribonuclease VII activity"/>
    <property type="evidence" value="ECO:0007669"/>
    <property type="project" value="UniProtKB-UniRule"/>
</dbReference>
<dbReference type="SMR" id="A0A354YUS1"/>
<comment type="subunit">
    <text evidence="6">Heterooligomer composed of large and small subunits.</text>
</comment>
<dbReference type="OMA" id="PLNDYKG"/>
<evidence type="ECO:0000256" key="2">
    <source>
        <dbReference type="ARBA" id="ARBA00022490"/>
    </source>
</evidence>
<evidence type="ECO:0000256" key="6">
    <source>
        <dbReference type="HAMAP-Rule" id="MF_00337"/>
    </source>
</evidence>
<evidence type="ECO:0000313" key="9">
    <source>
        <dbReference type="Proteomes" id="UP000263273"/>
    </source>
</evidence>
<dbReference type="GO" id="GO:0006308">
    <property type="term" value="P:DNA catabolic process"/>
    <property type="evidence" value="ECO:0007669"/>
    <property type="project" value="UniProtKB-UniRule"/>
</dbReference>
<dbReference type="PANTHER" id="PTHR34137:SF1">
    <property type="entry name" value="EXODEOXYRIBONUCLEASE 7 SMALL SUBUNIT"/>
    <property type="match status" value="1"/>
</dbReference>
<reference evidence="8 9" key="1">
    <citation type="journal article" date="2018" name="Nat. Biotechnol.">
        <title>A standardized bacterial taxonomy based on genome phylogeny substantially revises the tree of life.</title>
        <authorList>
            <person name="Parks D.H."/>
            <person name="Chuvochina M."/>
            <person name="Waite D.W."/>
            <person name="Rinke C."/>
            <person name="Skarshewski A."/>
            <person name="Chaumeil P.A."/>
            <person name="Hugenholtz P."/>
        </authorList>
    </citation>
    <scope>NUCLEOTIDE SEQUENCE [LARGE SCALE GENOMIC DNA]</scope>
    <source>
        <strain evidence="8">UBA10948</strain>
    </source>
</reference>
<gene>
    <name evidence="6 8" type="primary">xseB</name>
    <name evidence="8" type="ORF">DDZ44_00665</name>
</gene>
<dbReference type="EMBL" id="DNZF01000017">
    <property type="protein sequence ID" value="HBK52436.1"/>
    <property type="molecule type" value="Genomic_DNA"/>
</dbReference>
<evidence type="ECO:0000313" key="8">
    <source>
        <dbReference type="EMBL" id="HBK52436.1"/>
    </source>
</evidence>
<keyword evidence="2 6" id="KW-0963">Cytoplasm</keyword>
<comment type="caution">
    <text evidence="8">The sequence shown here is derived from an EMBL/GenBank/DDBJ whole genome shotgun (WGS) entry which is preliminary data.</text>
</comment>
<comment type="catalytic activity">
    <reaction evidence="6">
        <text>Exonucleolytic cleavage in either 5'- to 3'- or 3'- to 5'-direction to yield nucleoside 5'-phosphates.</text>
        <dbReference type="EC" id="3.1.11.6"/>
    </reaction>
</comment>
<comment type="similarity">
    <text evidence="1 6">Belongs to the XseB family.</text>
</comment>
<dbReference type="PANTHER" id="PTHR34137">
    <property type="entry name" value="EXODEOXYRIBONUCLEASE 7 SMALL SUBUNIT"/>
    <property type="match status" value="1"/>
</dbReference>
<dbReference type="HAMAP" id="MF_00337">
    <property type="entry name" value="Exonuc_7_S"/>
    <property type="match status" value="1"/>
</dbReference>
<dbReference type="SUPFAM" id="SSF116842">
    <property type="entry name" value="XseB-like"/>
    <property type="match status" value="1"/>
</dbReference>